<sequence>NFYAVGLLRMLTALEITMETVRYREKSEREDDLPTTYCKNLFLKDRKGSFYLVIYKEDSILDLKLLKKQVKAYRNFTFASHAELKTIMKVNCVTPFSLVYLSTAKVQIVIAKSLLQETSINFHPLDGRFTTRISFDDLELFLKSLGRYRDVQFVDI</sequence>
<evidence type="ECO:0000259" key="3">
    <source>
        <dbReference type="Pfam" id="PF04073"/>
    </source>
</evidence>
<evidence type="ECO:0000256" key="1">
    <source>
        <dbReference type="ARBA" id="ARBA00010201"/>
    </source>
</evidence>
<reference evidence="4" key="1">
    <citation type="submission" date="2022-08" db="UniProtKB">
        <authorList>
            <consortium name="EnsemblMetazoa"/>
        </authorList>
    </citation>
    <scope>IDENTIFICATION</scope>
    <source>
        <strain evidence="4">05x7-T-G4-1.051#20</strain>
    </source>
</reference>
<protein>
    <recommendedName>
        <fullName evidence="2">PrdX deacylase domain-containing protein 1</fullName>
    </recommendedName>
</protein>
<comment type="similarity">
    <text evidence="1">Belongs to the PRORSD1 family.</text>
</comment>
<dbReference type="SUPFAM" id="SSF55826">
    <property type="entry name" value="YbaK/ProRS associated domain"/>
    <property type="match status" value="1"/>
</dbReference>
<feature type="domain" description="YbaK/aminoacyl-tRNA synthetase-associated" evidence="3">
    <location>
        <begin position="34"/>
        <end position="139"/>
    </location>
</feature>
<dbReference type="GO" id="GO:0002161">
    <property type="term" value="F:aminoacyl-tRNA deacylase activity"/>
    <property type="evidence" value="ECO:0007669"/>
    <property type="project" value="InterPro"/>
</dbReference>
<evidence type="ECO:0000256" key="2">
    <source>
        <dbReference type="ARBA" id="ARBA00031612"/>
    </source>
</evidence>
<dbReference type="Gene3D" id="3.90.960.10">
    <property type="entry name" value="YbaK/aminoacyl-tRNA synthetase-associated domain"/>
    <property type="match status" value="1"/>
</dbReference>
<name>A0A8W8M6S9_MAGGI</name>
<dbReference type="InterPro" id="IPR040285">
    <property type="entry name" value="ProX/PRXD1"/>
</dbReference>
<dbReference type="AlphaFoldDB" id="A0A8W8M6S9"/>
<proteinExistence type="inferred from homology"/>
<evidence type="ECO:0000313" key="4">
    <source>
        <dbReference type="EnsemblMetazoa" id="G32060.13:cds"/>
    </source>
</evidence>
<accession>A0A8W8M6S9</accession>
<dbReference type="InterPro" id="IPR007214">
    <property type="entry name" value="YbaK/aa-tRNA-synth-assoc-dom"/>
</dbReference>
<evidence type="ECO:0000313" key="5">
    <source>
        <dbReference type="Proteomes" id="UP000005408"/>
    </source>
</evidence>
<dbReference type="PANTHER" id="PTHR31423:SF3">
    <property type="entry name" value="PROLYL-TRNA SYNTHETASE ASSOCIATED DOMAIN-CONTAINING PROTEIN 1-RELATED"/>
    <property type="match status" value="1"/>
</dbReference>
<keyword evidence="5" id="KW-1185">Reference proteome</keyword>
<dbReference type="Proteomes" id="UP000005408">
    <property type="component" value="Unassembled WGS sequence"/>
</dbReference>
<organism evidence="4 5">
    <name type="scientific">Magallana gigas</name>
    <name type="common">Pacific oyster</name>
    <name type="synonym">Crassostrea gigas</name>
    <dbReference type="NCBI Taxonomy" id="29159"/>
    <lineage>
        <taxon>Eukaryota</taxon>
        <taxon>Metazoa</taxon>
        <taxon>Spiralia</taxon>
        <taxon>Lophotrochozoa</taxon>
        <taxon>Mollusca</taxon>
        <taxon>Bivalvia</taxon>
        <taxon>Autobranchia</taxon>
        <taxon>Pteriomorphia</taxon>
        <taxon>Ostreida</taxon>
        <taxon>Ostreoidea</taxon>
        <taxon>Ostreidae</taxon>
        <taxon>Magallana</taxon>
    </lineage>
</organism>
<dbReference type="EnsemblMetazoa" id="G32060.13">
    <property type="protein sequence ID" value="G32060.13:cds"/>
    <property type="gene ID" value="G32060"/>
</dbReference>
<dbReference type="Pfam" id="PF04073">
    <property type="entry name" value="tRNA_edit"/>
    <property type="match status" value="1"/>
</dbReference>
<dbReference type="PANTHER" id="PTHR31423">
    <property type="entry name" value="YBAK DOMAIN-CONTAINING PROTEIN"/>
    <property type="match status" value="1"/>
</dbReference>
<dbReference type="InterPro" id="IPR036754">
    <property type="entry name" value="YbaK/aa-tRNA-synt-asso_dom_sf"/>
</dbReference>